<dbReference type="AlphaFoldDB" id="A0A099I8L0"/>
<comment type="caution">
    <text evidence="1">The sequence shown here is derived from an EMBL/GenBank/DDBJ whole genome shotgun (WGS) entry which is preliminary data.</text>
</comment>
<protein>
    <submittedName>
        <fullName evidence="1">Uncharacterized protein</fullName>
    </submittedName>
</protein>
<evidence type="ECO:0000313" key="1">
    <source>
        <dbReference type="EMBL" id="KGJ54040.1"/>
    </source>
</evidence>
<dbReference type="EMBL" id="JQIF01000023">
    <property type="protein sequence ID" value="KGJ54040.1"/>
    <property type="molecule type" value="Genomic_DNA"/>
</dbReference>
<reference evidence="1 2" key="1">
    <citation type="submission" date="2014-08" db="EMBL/GenBank/DDBJ databases">
        <title>Clostridium innocuum, an unnegligible vancomycin-resistant pathogen causing extra-intestinal infections.</title>
        <authorList>
            <person name="Feng Y."/>
            <person name="Chiu C.-H."/>
        </authorList>
    </citation>
    <scope>NUCLEOTIDE SEQUENCE [LARGE SCALE GENOMIC DNA]</scope>
    <source>
        <strain evidence="1 2">AN88</strain>
    </source>
</reference>
<evidence type="ECO:0000313" key="2">
    <source>
        <dbReference type="Proteomes" id="UP000030008"/>
    </source>
</evidence>
<name>A0A099I8L0_CLOIN</name>
<dbReference type="RefSeq" id="WP_044904577.1">
    <property type="nucleotide sequence ID" value="NZ_JQIF01000023.1"/>
</dbReference>
<accession>A0A099I8L0</accession>
<gene>
    <name evidence="1" type="ORF">CIAN88_05705</name>
</gene>
<proteinExistence type="predicted"/>
<organism evidence="1 2">
    <name type="scientific">Clostridium innocuum</name>
    <dbReference type="NCBI Taxonomy" id="1522"/>
    <lineage>
        <taxon>Bacteria</taxon>
        <taxon>Bacillati</taxon>
        <taxon>Bacillota</taxon>
        <taxon>Clostridia</taxon>
        <taxon>Eubacteriales</taxon>
        <taxon>Clostridiaceae</taxon>
        <taxon>Clostridium</taxon>
    </lineage>
</organism>
<dbReference type="Proteomes" id="UP000030008">
    <property type="component" value="Unassembled WGS sequence"/>
</dbReference>
<sequence>MKAATCAADITPKCAVHLCGYVGEARKYTAKGIHDHPLAVSLLLEIDGVRLLFISIDVITLGGEKAAVIKDKIQKILTIENDHIIISAIHTHSGANGLDDMTVFGTPDNPEYFAYVCEQITGSIQHLEQQLCEVQAYITTGKVHGYYSKRTDKHLPFEDHAAIITFIHGDTVVAAMCNFNCHATVLGVENMLVSSDLVGKVRSLMKEDLGVTPYTFTGASGDISNRQYRQGNDFAELDRVGSGIAEILRNMGPYEKLGLHHVQTISYDHTVSYDNTWYFKEYQKGIRDAEEVLSRKNISLDEWKLATSEKTLLEKKLQCEKVEFHVRGAVLHLGDLTIVTFPGELASTFGLQLRRKCKTKHFLLIGYANDYQGYFMEAQEYGKTYETKASNTPVGESERIAGEIGDLL</sequence>